<evidence type="ECO:0000256" key="6">
    <source>
        <dbReference type="ARBA" id="ARBA00034908"/>
    </source>
</evidence>
<keyword evidence="9" id="KW-1185">Reference proteome</keyword>
<reference evidence="9" key="1">
    <citation type="submission" date="2017-01" db="EMBL/GenBank/DDBJ databases">
        <title>Comparative genomics of anhydrobiosis in the tardigrade Hypsibius dujardini.</title>
        <authorList>
            <person name="Yoshida Y."/>
            <person name="Koutsovoulos G."/>
            <person name="Laetsch D."/>
            <person name="Stevens L."/>
            <person name="Kumar S."/>
            <person name="Horikawa D."/>
            <person name="Ishino K."/>
            <person name="Komine S."/>
            <person name="Tomita M."/>
            <person name="Blaxter M."/>
            <person name="Arakawa K."/>
        </authorList>
    </citation>
    <scope>NUCLEOTIDE SEQUENCE [LARGE SCALE GENOMIC DNA]</scope>
    <source>
        <strain evidence="9">Z151</strain>
    </source>
</reference>
<keyword evidence="1" id="KW-0031">Aminopeptidase</keyword>
<dbReference type="InterPro" id="IPR040043">
    <property type="entry name" value="ACTMAP"/>
</dbReference>
<evidence type="ECO:0000256" key="3">
    <source>
        <dbReference type="ARBA" id="ARBA00022801"/>
    </source>
</evidence>
<evidence type="ECO:0000256" key="1">
    <source>
        <dbReference type="ARBA" id="ARBA00022438"/>
    </source>
</evidence>
<keyword evidence="2" id="KW-0645">Protease</keyword>
<comment type="caution">
    <text evidence="8">The sequence shown here is derived from an EMBL/GenBank/DDBJ whole genome shotgun (WGS) entry which is preliminary data.</text>
</comment>
<gene>
    <name evidence="8" type="ORF">BV898_02244</name>
</gene>
<evidence type="ECO:0000256" key="4">
    <source>
        <dbReference type="ARBA" id="ARBA00034725"/>
    </source>
</evidence>
<keyword evidence="3" id="KW-0378">Hydrolase</keyword>
<organism evidence="8 9">
    <name type="scientific">Hypsibius exemplaris</name>
    <name type="common">Freshwater tardigrade</name>
    <dbReference type="NCBI Taxonomy" id="2072580"/>
    <lineage>
        <taxon>Eukaryota</taxon>
        <taxon>Metazoa</taxon>
        <taxon>Ecdysozoa</taxon>
        <taxon>Tardigrada</taxon>
        <taxon>Eutardigrada</taxon>
        <taxon>Parachela</taxon>
        <taxon>Hypsibioidea</taxon>
        <taxon>Hypsibiidae</taxon>
        <taxon>Hypsibius</taxon>
    </lineage>
</organism>
<evidence type="ECO:0000256" key="2">
    <source>
        <dbReference type="ARBA" id="ARBA00022670"/>
    </source>
</evidence>
<protein>
    <recommendedName>
        <fullName evidence="5">Actin maturation protease</fullName>
    </recommendedName>
    <alternativeName>
        <fullName evidence="6">Actin aminopeptidase ACTMAP</fullName>
    </alternativeName>
</protein>
<evidence type="ECO:0000313" key="8">
    <source>
        <dbReference type="EMBL" id="OQV23895.1"/>
    </source>
</evidence>
<dbReference type="AlphaFoldDB" id="A0A1W0X8N0"/>
<evidence type="ECO:0000313" key="9">
    <source>
        <dbReference type="Proteomes" id="UP000192578"/>
    </source>
</evidence>
<name>A0A1W0X8N0_HYPEX</name>
<dbReference type="OrthoDB" id="198816at2759"/>
<comment type="catalytic activity">
    <reaction evidence="7">
        <text>N-terminal N(alpha)-acetyl-L-cysteinyl-L-aspartyl-[protein] + H2O = N-terminal L-aspartyl-[protein] + N-acetyl-L-cysteine</text>
        <dbReference type="Rhea" id="RHEA:74579"/>
        <dbReference type="Rhea" id="RHEA-COMP:12669"/>
        <dbReference type="Rhea" id="RHEA-COMP:18395"/>
        <dbReference type="ChEBI" id="CHEBI:15377"/>
        <dbReference type="ChEBI" id="CHEBI:64720"/>
        <dbReference type="ChEBI" id="CHEBI:78236"/>
        <dbReference type="ChEBI" id="CHEBI:193599"/>
    </reaction>
    <physiologicalReaction direction="left-to-right" evidence="7">
        <dbReference type="Rhea" id="RHEA:74580"/>
    </physiologicalReaction>
</comment>
<evidence type="ECO:0000256" key="7">
    <source>
        <dbReference type="ARBA" id="ARBA00049041"/>
    </source>
</evidence>
<dbReference type="PANTHER" id="PTHR28631">
    <property type="entry name" value="UPF0692 PROTEIN C19ORF54"/>
    <property type="match status" value="1"/>
</dbReference>
<dbReference type="EMBL" id="MTYJ01000009">
    <property type="protein sequence ID" value="OQV23895.1"/>
    <property type="molecule type" value="Genomic_DNA"/>
</dbReference>
<dbReference type="GO" id="GO:0004177">
    <property type="term" value="F:aminopeptidase activity"/>
    <property type="evidence" value="ECO:0007669"/>
    <property type="project" value="UniProtKB-KW"/>
</dbReference>
<proteinExistence type="inferred from homology"/>
<sequence>MPPPPPRAPSLPPIIRRSLASLSSLGVVAARWSPEDDRRDILEKIHRIVKYVLPREQACGRLPEYIPADSVELESREIGRSTTATGEGGELAALEGCGAEQDDLKDRKWHAQIFMVHTAPCQQVGPSCGFAALTVVGQLFPPRNPTEASAHALTASSFESMLQWARMRNYTSVGEMFSTADLLATLVGHFDCTARLQLFTADGDAEEESAAVEAIREHVENGGLVVMPYDMGKNHEPALENGHSAHWCAIVGSVQLERQSPLDEVGMYVICRHGQSARHAVWNLRHLVRSNFGLREFGPKRLSTGISYVVKDHTDLKEIRGTAVFVDGTSNDTSVIWRRRCDLDQL</sequence>
<dbReference type="PANTHER" id="PTHR28631:SF1">
    <property type="entry name" value="ACTIN MATURATION PROTEASE"/>
    <property type="match status" value="1"/>
</dbReference>
<dbReference type="Pfam" id="PF21646">
    <property type="entry name" value="ACTMAP-like_C"/>
    <property type="match status" value="1"/>
</dbReference>
<comment type="similarity">
    <text evidence="4">Belongs to the ACTMAP family.</text>
</comment>
<accession>A0A1W0X8N0</accession>
<dbReference type="Proteomes" id="UP000192578">
    <property type="component" value="Unassembled WGS sequence"/>
</dbReference>
<dbReference type="GO" id="GO:0006508">
    <property type="term" value="P:proteolysis"/>
    <property type="evidence" value="ECO:0007669"/>
    <property type="project" value="UniProtKB-KW"/>
</dbReference>
<evidence type="ECO:0000256" key="5">
    <source>
        <dbReference type="ARBA" id="ARBA00034848"/>
    </source>
</evidence>